<proteinExistence type="predicted"/>
<dbReference type="Gene3D" id="1.10.10.10">
    <property type="entry name" value="Winged helix-like DNA-binding domain superfamily/Winged helix DNA-binding domain"/>
    <property type="match status" value="1"/>
</dbReference>
<dbReference type="PANTHER" id="PTHR39515:SF2">
    <property type="entry name" value="HTH-TYPE TRANSCRIPTIONAL REGULATOR RV0880"/>
    <property type="match status" value="1"/>
</dbReference>
<evidence type="ECO:0000313" key="2">
    <source>
        <dbReference type="EMBL" id="QJY50744.1"/>
    </source>
</evidence>
<name>A0A6M6JRM2_9PSEU</name>
<keyword evidence="3" id="KW-1185">Reference proteome</keyword>
<dbReference type="InterPro" id="IPR036390">
    <property type="entry name" value="WH_DNA-bd_sf"/>
</dbReference>
<dbReference type="GO" id="GO:0003700">
    <property type="term" value="F:DNA-binding transcription factor activity"/>
    <property type="evidence" value="ECO:0007669"/>
    <property type="project" value="InterPro"/>
</dbReference>
<dbReference type="Proteomes" id="UP000505377">
    <property type="component" value="Chromosome"/>
</dbReference>
<dbReference type="SMART" id="SM00347">
    <property type="entry name" value="HTH_MARR"/>
    <property type="match status" value="1"/>
</dbReference>
<reference evidence="2 3" key="1">
    <citation type="submission" date="2020-05" db="EMBL/GenBank/DDBJ databases">
        <authorList>
            <person name="Mo P."/>
        </authorList>
    </citation>
    <scope>NUCLEOTIDE SEQUENCE [LARGE SCALE GENOMIC DNA]</scope>
    <source>
        <strain evidence="2 3">Gen01</strain>
    </source>
</reference>
<evidence type="ECO:0000313" key="3">
    <source>
        <dbReference type="Proteomes" id="UP000505377"/>
    </source>
</evidence>
<dbReference type="PANTHER" id="PTHR39515">
    <property type="entry name" value="CONSERVED PROTEIN"/>
    <property type="match status" value="1"/>
</dbReference>
<dbReference type="PROSITE" id="PS50995">
    <property type="entry name" value="HTH_MARR_2"/>
    <property type="match status" value="1"/>
</dbReference>
<sequence length="144" mass="15619">MLVGRHHLSPARIPGALDRSAYVVLSRLEAGGPLTARGIADALNLEISTVTRQVGAMRRAGLVERTPDPDGGPAHLLRPTAAGLRRLAADRAAYRSGIGTVLADWSDHDVDELNRLLRRLNEDIEQRQSGLWPRPPAPDRAASR</sequence>
<dbReference type="InterPro" id="IPR036388">
    <property type="entry name" value="WH-like_DNA-bd_sf"/>
</dbReference>
<accession>A0A6M6JRM2</accession>
<dbReference type="InterPro" id="IPR052526">
    <property type="entry name" value="HTH-type_Bedaq_tolerance"/>
</dbReference>
<dbReference type="Pfam" id="PF01047">
    <property type="entry name" value="MarR"/>
    <property type="match status" value="1"/>
</dbReference>
<dbReference type="KEGG" id="pbro:HOP40_19145"/>
<protein>
    <submittedName>
        <fullName evidence="2">Winged helix-turn-helix transcriptional regulator</fullName>
    </submittedName>
</protein>
<evidence type="ECO:0000259" key="1">
    <source>
        <dbReference type="PROSITE" id="PS50995"/>
    </source>
</evidence>
<gene>
    <name evidence="2" type="ORF">HOP40_19145</name>
</gene>
<dbReference type="InterPro" id="IPR000835">
    <property type="entry name" value="HTH_MarR-typ"/>
</dbReference>
<dbReference type="SUPFAM" id="SSF46785">
    <property type="entry name" value="Winged helix' DNA-binding domain"/>
    <property type="match status" value="1"/>
</dbReference>
<organism evidence="2 3">
    <name type="scientific">Pseudonocardia broussonetiae</name>
    <dbReference type="NCBI Taxonomy" id="2736640"/>
    <lineage>
        <taxon>Bacteria</taxon>
        <taxon>Bacillati</taxon>
        <taxon>Actinomycetota</taxon>
        <taxon>Actinomycetes</taxon>
        <taxon>Pseudonocardiales</taxon>
        <taxon>Pseudonocardiaceae</taxon>
        <taxon>Pseudonocardia</taxon>
    </lineage>
</organism>
<dbReference type="AlphaFoldDB" id="A0A6M6JRM2"/>
<feature type="domain" description="HTH marR-type" evidence="1">
    <location>
        <begin position="1"/>
        <end position="122"/>
    </location>
</feature>
<dbReference type="EMBL" id="CP053564">
    <property type="protein sequence ID" value="QJY50744.1"/>
    <property type="molecule type" value="Genomic_DNA"/>
</dbReference>